<reference evidence="3" key="1">
    <citation type="journal article" date="2015" name="BMC Genomics">
        <title>Genomic and transcriptomic analysis of the endophytic fungus Pestalotiopsis fici reveals its lifestyle and high potential for synthesis of natural products.</title>
        <authorList>
            <person name="Wang X."/>
            <person name="Zhang X."/>
            <person name="Liu L."/>
            <person name="Xiang M."/>
            <person name="Wang W."/>
            <person name="Sun X."/>
            <person name="Che Y."/>
            <person name="Guo L."/>
            <person name="Liu G."/>
            <person name="Guo L."/>
            <person name="Wang C."/>
            <person name="Yin W.B."/>
            <person name="Stadler M."/>
            <person name="Zhang X."/>
            <person name="Liu X."/>
        </authorList>
    </citation>
    <scope>NUCLEOTIDE SEQUENCE [LARGE SCALE GENOMIC DNA]</scope>
    <source>
        <strain evidence="3">W106-1 / CGMCC3.15140</strain>
    </source>
</reference>
<accession>W3XST1</accession>
<feature type="region of interest" description="Disordered" evidence="1">
    <location>
        <begin position="141"/>
        <end position="160"/>
    </location>
</feature>
<dbReference type="KEGG" id="pfy:PFICI_02084"/>
<feature type="compositionally biased region" description="Low complexity" evidence="1">
    <location>
        <begin position="304"/>
        <end position="314"/>
    </location>
</feature>
<evidence type="ECO:0000313" key="3">
    <source>
        <dbReference type="Proteomes" id="UP000030651"/>
    </source>
</evidence>
<feature type="compositionally biased region" description="Basic and acidic residues" evidence="1">
    <location>
        <begin position="315"/>
        <end position="331"/>
    </location>
</feature>
<dbReference type="GeneID" id="19267097"/>
<dbReference type="EMBL" id="KI912109">
    <property type="protein sequence ID" value="ETS88256.1"/>
    <property type="molecule type" value="Genomic_DNA"/>
</dbReference>
<sequence>MPQEEVKLSALVDSIHKRGGGLALPNKPIDISNVRLLLRSFSAYFESQSETVKTFRIRVRIIFESVRWFYEFRNADWFWDRLREQLQLDAGMNSERLQQTVEAICDARKAWKQIHRHSEPKIHNNARAFIKTIDKVLKKEARRSKSLRSSEQDSKDAWNARASTWPSRFQEFVVSLGGKKPEQPKTSKERSRLVVANGTTTQHDTNIPHSDTHATSRSQSPAAIRSSCSPQGMCPEDTDIQTAPSLPQHPQIIPPGLWYVDLGRNLHGHKPSQSIEASTQNDDDTAIVSAPLEKGSFSDINNDSASLIKSQSDSSSRRETRSSSNVEEHYQAKTSSHGLERHTTDQHDVTKLNENRNQKRQASPLPALKARKKSKPDVGARRTTQRQSVAPAEPVEDCMAESTHRTTSSGTPEIGSNPEQPLESAVGGPLAAAKNVTYGVNDQLTSNADATAPKDSSLMTEAPGPVAVESSIMELLAGYQTKTDAYDFKASLEKRLLQLECQSQRLDKLEALVNKDKGPESSDTTGDNGLHANDRKEKSRNDQVQASANCELGPFLQHIGNQIKNIRHQLRTKIRQEDETTEGWKRMACLGEVAWALDTAIQHAKHGARAVQEPFVQEGSD</sequence>
<feature type="compositionally biased region" description="Basic and acidic residues" evidence="1">
    <location>
        <begin position="532"/>
        <end position="541"/>
    </location>
</feature>
<protein>
    <submittedName>
        <fullName evidence="2">Uncharacterized protein</fullName>
    </submittedName>
</protein>
<dbReference type="OrthoDB" id="5245638at2759"/>
<gene>
    <name evidence="2" type="ORF">PFICI_02084</name>
</gene>
<feature type="region of interest" description="Disordered" evidence="1">
    <location>
        <begin position="176"/>
        <end position="249"/>
    </location>
</feature>
<feature type="compositionally biased region" description="Basic and acidic residues" evidence="1">
    <location>
        <begin position="148"/>
        <end position="158"/>
    </location>
</feature>
<dbReference type="InParanoid" id="W3XST1"/>
<dbReference type="Proteomes" id="UP000030651">
    <property type="component" value="Unassembled WGS sequence"/>
</dbReference>
<dbReference type="HOGENOM" id="CLU_440111_0_0_1"/>
<proteinExistence type="predicted"/>
<name>W3XST1_PESFW</name>
<feature type="compositionally biased region" description="Basic and acidic residues" evidence="1">
    <location>
        <begin position="179"/>
        <end position="192"/>
    </location>
</feature>
<evidence type="ECO:0000313" key="2">
    <source>
        <dbReference type="EMBL" id="ETS88256.1"/>
    </source>
</evidence>
<feature type="compositionally biased region" description="Basic and acidic residues" evidence="1">
    <location>
        <begin position="338"/>
        <end position="357"/>
    </location>
</feature>
<feature type="region of interest" description="Disordered" evidence="1">
    <location>
        <begin position="292"/>
        <end position="425"/>
    </location>
</feature>
<dbReference type="RefSeq" id="XP_007828856.1">
    <property type="nucleotide sequence ID" value="XM_007830665.1"/>
</dbReference>
<evidence type="ECO:0000256" key="1">
    <source>
        <dbReference type="SAM" id="MobiDB-lite"/>
    </source>
</evidence>
<feature type="compositionally biased region" description="Polar residues" evidence="1">
    <location>
        <begin position="197"/>
        <end position="230"/>
    </location>
</feature>
<organism evidence="2 3">
    <name type="scientific">Pestalotiopsis fici (strain W106-1 / CGMCC3.15140)</name>
    <dbReference type="NCBI Taxonomy" id="1229662"/>
    <lineage>
        <taxon>Eukaryota</taxon>
        <taxon>Fungi</taxon>
        <taxon>Dikarya</taxon>
        <taxon>Ascomycota</taxon>
        <taxon>Pezizomycotina</taxon>
        <taxon>Sordariomycetes</taxon>
        <taxon>Xylariomycetidae</taxon>
        <taxon>Amphisphaeriales</taxon>
        <taxon>Sporocadaceae</taxon>
        <taxon>Pestalotiopsis</taxon>
    </lineage>
</organism>
<keyword evidence="3" id="KW-1185">Reference proteome</keyword>
<dbReference type="AlphaFoldDB" id="W3XST1"/>
<feature type="region of interest" description="Disordered" evidence="1">
    <location>
        <begin position="512"/>
        <end position="544"/>
    </location>
</feature>